<dbReference type="EMBL" id="BMPG01000001">
    <property type="protein sequence ID" value="GGL54338.1"/>
    <property type="molecule type" value="Genomic_DNA"/>
</dbReference>
<feature type="transmembrane region" description="Helical" evidence="1">
    <location>
        <begin position="38"/>
        <end position="59"/>
    </location>
</feature>
<evidence type="ECO:0000313" key="2">
    <source>
        <dbReference type="EMBL" id="GGL54338.1"/>
    </source>
</evidence>
<dbReference type="Proteomes" id="UP000607197">
    <property type="component" value="Unassembled WGS sequence"/>
</dbReference>
<keyword evidence="1" id="KW-0472">Membrane</keyword>
<keyword evidence="3" id="KW-1185">Reference proteome</keyword>
<feature type="transmembrane region" description="Helical" evidence="1">
    <location>
        <begin position="12"/>
        <end position="31"/>
    </location>
</feature>
<keyword evidence="1" id="KW-1133">Transmembrane helix</keyword>
<dbReference type="OrthoDB" id="205211at2157"/>
<gene>
    <name evidence="2" type="ORF">GCM10009039_10630</name>
</gene>
<feature type="transmembrane region" description="Helical" evidence="1">
    <location>
        <begin position="79"/>
        <end position="100"/>
    </location>
</feature>
<proteinExistence type="predicted"/>
<name>A0A830FK23_9EURY</name>
<dbReference type="AlphaFoldDB" id="A0A830FK23"/>
<evidence type="ECO:0000256" key="1">
    <source>
        <dbReference type="SAM" id="Phobius"/>
    </source>
</evidence>
<evidence type="ECO:0000313" key="3">
    <source>
        <dbReference type="Proteomes" id="UP000607197"/>
    </source>
</evidence>
<keyword evidence="1" id="KW-0812">Transmembrane</keyword>
<accession>A0A830FK23</accession>
<reference evidence="2" key="1">
    <citation type="journal article" date="2014" name="Int. J. Syst. Evol. Microbiol.">
        <title>Complete genome sequence of Corynebacterium casei LMG S-19264T (=DSM 44701T), isolated from a smear-ripened cheese.</title>
        <authorList>
            <consortium name="US DOE Joint Genome Institute (JGI-PGF)"/>
            <person name="Walter F."/>
            <person name="Albersmeier A."/>
            <person name="Kalinowski J."/>
            <person name="Ruckert C."/>
        </authorList>
    </citation>
    <scope>NUCLEOTIDE SEQUENCE</scope>
    <source>
        <strain evidence="2">JCM 19596</strain>
    </source>
</reference>
<reference evidence="2" key="2">
    <citation type="submission" date="2020-09" db="EMBL/GenBank/DDBJ databases">
        <authorList>
            <person name="Sun Q."/>
            <person name="Ohkuma M."/>
        </authorList>
    </citation>
    <scope>NUCLEOTIDE SEQUENCE</scope>
    <source>
        <strain evidence="2">JCM 19596</strain>
    </source>
</reference>
<sequence length="101" mass="11052">MGLWLDVVRAASALNVIVLLALCAVWVRNYWQFRSKHALGLSVFGVLLLAENALGFYFFTIDEVRAAWFSSAVPPVAGTALMVLPVLELAALAFLAWVTLD</sequence>
<organism evidence="2 3">
    <name type="scientific">Halocalculus aciditolerans</name>
    <dbReference type="NCBI Taxonomy" id="1383812"/>
    <lineage>
        <taxon>Archaea</taxon>
        <taxon>Methanobacteriati</taxon>
        <taxon>Methanobacteriota</taxon>
        <taxon>Stenosarchaea group</taxon>
        <taxon>Halobacteria</taxon>
        <taxon>Halobacteriales</taxon>
        <taxon>Halobacteriaceae</taxon>
        <taxon>Halocalculus</taxon>
    </lineage>
</organism>
<comment type="caution">
    <text evidence="2">The sequence shown here is derived from an EMBL/GenBank/DDBJ whole genome shotgun (WGS) entry which is preliminary data.</text>
</comment>
<dbReference type="InterPro" id="IPR058349">
    <property type="entry name" value="DUF8036"/>
</dbReference>
<dbReference type="Pfam" id="PF26119">
    <property type="entry name" value="DUF8036"/>
    <property type="match status" value="1"/>
</dbReference>
<protein>
    <submittedName>
        <fullName evidence="2">Uncharacterized protein</fullName>
    </submittedName>
</protein>
<dbReference type="RefSeq" id="WP_188976570.1">
    <property type="nucleotide sequence ID" value="NZ_BMPG01000001.1"/>
</dbReference>